<dbReference type="NCBIfam" id="TIGR01549">
    <property type="entry name" value="HAD-SF-IA-v1"/>
    <property type="match status" value="1"/>
</dbReference>
<proteinExistence type="predicted"/>
<keyword evidence="2" id="KW-1185">Reference proteome</keyword>
<dbReference type="Gene3D" id="3.40.50.1000">
    <property type="entry name" value="HAD superfamily/HAD-like"/>
    <property type="match status" value="1"/>
</dbReference>
<dbReference type="PANTHER" id="PTHR47478">
    <property type="match status" value="1"/>
</dbReference>
<dbReference type="AlphaFoldDB" id="A0A969PR39"/>
<dbReference type="SFLD" id="SFLDG01129">
    <property type="entry name" value="C1.5:_HAD__Beta-PGM__Phosphata"/>
    <property type="match status" value="1"/>
</dbReference>
<dbReference type="SFLD" id="SFLDS00003">
    <property type="entry name" value="Haloacid_Dehalogenase"/>
    <property type="match status" value="1"/>
</dbReference>
<dbReference type="InterPro" id="IPR023198">
    <property type="entry name" value="PGP-like_dom2"/>
</dbReference>
<dbReference type="NCBIfam" id="TIGR02254">
    <property type="entry name" value="YjjG_YfnB"/>
    <property type="match status" value="1"/>
</dbReference>
<comment type="caution">
    <text evidence="1">The sequence shown here is derived from an EMBL/GenBank/DDBJ whole genome shotgun (WGS) entry which is preliminary data.</text>
</comment>
<dbReference type="SUPFAM" id="SSF56784">
    <property type="entry name" value="HAD-like"/>
    <property type="match status" value="1"/>
</dbReference>
<dbReference type="GO" id="GO:0008253">
    <property type="term" value="F:5'-nucleotidase activity"/>
    <property type="evidence" value="ECO:0007669"/>
    <property type="project" value="InterPro"/>
</dbReference>
<dbReference type="PANTHER" id="PTHR47478:SF1">
    <property type="entry name" value="PYRIMIDINE 5'-NUCLEOTIDASE YJJG"/>
    <property type="match status" value="1"/>
</dbReference>
<sequence length="229" mass="25923">MKTMLFDLDDTLLDFKRSAEQSLQHVFEAYGFTFEKEIRDYYQKTNRSLWKQYEEGNIEKEHVISERFNQTFSAFGKDVPGAEADRLFRQGLEENVYLIDGAEEILKHLSKSTSICAVTNGIGGTQRRRLANAGLTDCFDQLFISGDIGSAKPSEHFFDHVFTTLQQTDRSQTAIIGDSLTADIEGGVRAGITTVWFNPAKETLLHQADLEIHRLQELKTADFTGLKTV</sequence>
<reference evidence="1 2" key="1">
    <citation type="submission" date="2020-03" db="EMBL/GenBank/DDBJ databases">
        <title>Assessment of the enzymatic potential of alkaline-tolerant lipase obtained from Bacillus luteus H11 (technogenic soil) for the bioremediation of saline soils contaminated with petroleum substances.</title>
        <authorList>
            <person name="Kalwasinska A."/>
        </authorList>
    </citation>
    <scope>NUCLEOTIDE SEQUENCE [LARGE SCALE GENOMIC DNA]</scope>
    <source>
        <strain evidence="1 2">H11</strain>
    </source>
</reference>
<dbReference type="EMBL" id="JAATHJ010000012">
    <property type="protein sequence ID" value="NJP37828.1"/>
    <property type="molecule type" value="Genomic_DNA"/>
</dbReference>
<dbReference type="RefSeq" id="WP_168006714.1">
    <property type="nucleotide sequence ID" value="NZ_JAATHJ010000012.1"/>
</dbReference>
<dbReference type="NCBIfam" id="TIGR01509">
    <property type="entry name" value="HAD-SF-IA-v3"/>
    <property type="match status" value="1"/>
</dbReference>
<dbReference type="InterPro" id="IPR036412">
    <property type="entry name" value="HAD-like_sf"/>
</dbReference>
<evidence type="ECO:0000313" key="1">
    <source>
        <dbReference type="EMBL" id="NJP37828.1"/>
    </source>
</evidence>
<dbReference type="Gene3D" id="1.10.150.240">
    <property type="entry name" value="Putative phosphatase, domain 2"/>
    <property type="match status" value="1"/>
</dbReference>
<dbReference type="InterPro" id="IPR052550">
    <property type="entry name" value="Pyrimidine_5'-ntase_YjjG"/>
</dbReference>
<evidence type="ECO:0000313" key="2">
    <source>
        <dbReference type="Proteomes" id="UP000752012"/>
    </source>
</evidence>
<dbReference type="InterPro" id="IPR023214">
    <property type="entry name" value="HAD_sf"/>
</dbReference>
<dbReference type="Pfam" id="PF13419">
    <property type="entry name" value="HAD_2"/>
    <property type="match status" value="1"/>
</dbReference>
<dbReference type="Proteomes" id="UP000752012">
    <property type="component" value="Unassembled WGS sequence"/>
</dbReference>
<dbReference type="InterPro" id="IPR041492">
    <property type="entry name" value="HAD_2"/>
</dbReference>
<name>A0A969PR39_9BACI</name>
<gene>
    <name evidence="1" type="ORF">HCN83_09545</name>
</gene>
<dbReference type="InterPro" id="IPR006439">
    <property type="entry name" value="HAD-SF_hydro_IA"/>
</dbReference>
<accession>A0A969PR39</accession>
<organism evidence="1 2">
    <name type="scientific">Alkalicoccus luteus</name>
    <dbReference type="NCBI Taxonomy" id="1237094"/>
    <lineage>
        <taxon>Bacteria</taxon>
        <taxon>Bacillati</taxon>
        <taxon>Bacillota</taxon>
        <taxon>Bacilli</taxon>
        <taxon>Bacillales</taxon>
        <taxon>Bacillaceae</taxon>
        <taxon>Alkalicoccus</taxon>
    </lineage>
</organism>
<dbReference type="InterPro" id="IPR011951">
    <property type="entry name" value="HAD-SF_hydro_IA_YjjG/PynA"/>
</dbReference>
<protein>
    <submittedName>
        <fullName evidence="1">Noncanonical pyrimidine nucleotidase, YjjG family</fullName>
    </submittedName>
</protein>